<dbReference type="GO" id="GO:0016491">
    <property type="term" value="F:oxidoreductase activity"/>
    <property type="evidence" value="ECO:0007669"/>
    <property type="project" value="InterPro"/>
</dbReference>
<comment type="caution">
    <text evidence="2">The sequence shown here is derived from an EMBL/GenBank/DDBJ whole genome shotgun (WGS) entry which is preliminary data.</text>
</comment>
<dbReference type="Proteomes" id="UP000310108">
    <property type="component" value="Unassembled WGS sequence"/>
</dbReference>
<dbReference type="InterPro" id="IPR011032">
    <property type="entry name" value="GroES-like_sf"/>
</dbReference>
<dbReference type="EMBL" id="PJEX01000005">
    <property type="protein sequence ID" value="TKW59764.1"/>
    <property type="molecule type" value="Genomic_DNA"/>
</dbReference>
<dbReference type="AlphaFoldDB" id="A0A4U6XUY4"/>
<dbReference type="SUPFAM" id="SSF51735">
    <property type="entry name" value="NAD(P)-binding Rossmann-fold domains"/>
    <property type="match status" value="1"/>
</dbReference>
<dbReference type="InterPro" id="IPR020843">
    <property type="entry name" value="ER"/>
</dbReference>
<dbReference type="SUPFAM" id="SSF50129">
    <property type="entry name" value="GroES-like"/>
    <property type="match status" value="1"/>
</dbReference>
<protein>
    <submittedName>
        <fullName evidence="2">2-methylene-furan-3-one reductase</fullName>
    </submittedName>
</protein>
<name>A0A4U6XUY4_9PEZI</name>
<gene>
    <name evidence="2" type="primary">EO</name>
    <name evidence="2" type="ORF">CTA1_10384</name>
</gene>
<proteinExistence type="predicted"/>
<dbReference type="SMART" id="SM00829">
    <property type="entry name" value="PKS_ER"/>
    <property type="match status" value="1"/>
</dbReference>
<evidence type="ECO:0000259" key="1">
    <source>
        <dbReference type="SMART" id="SM00829"/>
    </source>
</evidence>
<organism evidence="2 3">
    <name type="scientific">Colletotrichum tanaceti</name>
    <dbReference type="NCBI Taxonomy" id="1306861"/>
    <lineage>
        <taxon>Eukaryota</taxon>
        <taxon>Fungi</taxon>
        <taxon>Dikarya</taxon>
        <taxon>Ascomycota</taxon>
        <taxon>Pezizomycotina</taxon>
        <taxon>Sordariomycetes</taxon>
        <taxon>Hypocreomycetidae</taxon>
        <taxon>Glomerellales</taxon>
        <taxon>Glomerellaceae</taxon>
        <taxon>Colletotrichum</taxon>
        <taxon>Colletotrichum destructivum species complex</taxon>
    </lineage>
</organism>
<reference evidence="2 3" key="1">
    <citation type="journal article" date="2019" name="PLoS ONE">
        <title>Comparative genome analysis indicates high evolutionary potential of pathogenicity genes in Colletotrichum tanaceti.</title>
        <authorList>
            <person name="Lelwala R.V."/>
            <person name="Korhonen P.K."/>
            <person name="Young N.D."/>
            <person name="Scott J.B."/>
            <person name="Ades P.A."/>
            <person name="Gasser R.B."/>
            <person name="Taylor P.W.J."/>
        </authorList>
    </citation>
    <scope>NUCLEOTIDE SEQUENCE [LARGE SCALE GENOMIC DNA]</scope>
    <source>
        <strain evidence="2">BRIP57314</strain>
    </source>
</reference>
<dbReference type="InterPro" id="IPR036291">
    <property type="entry name" value="NAD(P)-bd_dom_sf"/>
</dbReference>
<dbReference type="Gene3D" id="3.40.50.720">
    <property type="entry name" value="NAD(P)-binding Rossmann-like Domain"/>
    <property type="match status" value="1"/>
</dbReference>
<dbReference type="InterPro" id="IPR050700">
    <property type="entry name" value="YIM1/Zinc_Alcohol_DH_Fams"/>
</dbReference>
<sequence length="425" mass="45948">MADLPQTMRSLAARKHCAPAEWEVAVLPLPTISSPTDIIVRVHAGAVTKGDCQRLGGSKLVSISKETFPLKVGVEGAGIVVVIGSEVKRFKVGDAVYGLNIARPIFSGPDPGFCSEYALVQERMMLPKPAHMSFEEAASLAGYTVTAYQCIKQGLALAGEESLEGKTVFVPGALSGGGFSAIQVAKNVFGAARVISTVSTPKLDLVEQYLPGLVDQLVDYTTTEIGDAVPKGSVDFMVNTQMSTLSSGIPLLRPKTGVVVSIASIPPSSVLKEMVGPGVVPSWVCWLLDLAQLWYKWKLRGTNIQHRFVSGDSEKREDYEKAGEFIATGKVKGVFRVTNLSDIEAVREECGKDTTSVIIVSPERFGHPQWNSLVNIPYGLVNWIQQLGPLQHCHNGQREILDGEGSGWRKALDGGRLWMEETLDR</sequence>
<accession>A0A4U6XUY4</accession>
<evidence type="ECO:0000313" key="2">
    <source>
        <dbReference type="EMBL" id="TKW59764.1"/>
    </source>
</evidence>
<dbReference type="Gene3D" id="3.90.180.10">
    <property type="entry name" value="Medium-chain alcohol dehydrogenases, catalytic domain"/>
    <property type="match status" value="1"/>
</dbReference>
<dbReference type="PANTHER" id="PTHR11695:SF648">
    <property type="entry name" value="ZINC-BINDING OXIDOREDUCTASE"/>
    <property type="match status" value="1"/>
</dbReference>
<evidence type="ECO:0000313" key="3">
    <source>
        <dbReference type="Proteomes" id="UP000310108"/>
    </source>
</evidence>
<dbReference type="InterPro" id="IPR013154">
    <property type="entry name" value="ADH-like_N"/>
</dbReference>
<dbReference type="PANTHER" id="PTHR11695">
    <property type="entry name" value="ALCOHOL DEHYDROGENASE RELATED"/>
    <property type="match status" value="1"/>
</dbReference>
<feature type="domain" description="Enoyl reductase (ER)" evidence="1">
    <location>
        <begin position="6"/>
        <end position="335"/>
    </location>
</feature>
<dbReference type="CDD" id="cd05289">
    <property type="entry name" value="MDR_like_2"/>
    <property type="match status" value="1"/>
</dbReference>
<dbReference type="Pfam" id="PF08240">
    <property type="entry name" value="ADH_N"/>
    <property type="match status" value="1"/>
</dbReference>
<keyword evidence="3" id="KW-1185">Reference proteome</keyword>
<dbReference type="STRING" id="1306861.A0A4U6XUY4"/>